<proteinExistence type="predicted"/>
<dbReference type="CDD" id="cd00075">
    <property type="entry name" value="HATPase"/>
    <property type="match status" value="1"/>
</dbReference>
<dbReference type="PANTHER" id="PTHR43047">
    <property type="entry name" value="TWO-COMPONENT HISTIDINE PROTEIN KINASE"/>
    <property type="match status" value="1"/>
</dbReference>
<dbReference type="PROSITE" id="PS50113">
    <property type="entry name" value="PAC"/>
    <property type="match status" value="1"/>
</dbReference>
<dbReference type="InterPro" id="IPR035965">
    <property type="entry name" value="PAS-like_dom_sf"/>
</dbReference>
<dbReference type="PRINTS" id="PR00344">
    <property type="entry name" value="BCTRLSENSOR"/>
</dbReference>
<keyword evidence="3" id="KW-0597">Phosphoprotein</keyword>
<dbReference type="PROSITE" id="PS50109">
    <property type="entry name" value="HIS_KIN"/>
    <property type="match status" value="1"/>
</dbReference>
<evidence type="ECO:0000256" key="2">
    <source>
        <dbReference type="ARBA" id="ARBA00012438"/>
    </source>
</evidence>
<comment type="catalytic activity">
    <reaction evidence="1">
        <text>ATP + protein L-histidine = ADP + protein N-phospho-L-histidine.</text>
        <dbReference type="EC" id="2.7.13.3"/>
    </reaction>
</comment>
<dbReference type="CDD" id="cd00130">
    <property type="entry name" value="PAS"/>
    <property type="match status" value="1"/>
</dbReference>
<evidence type="ECO:0000256" key="5">
    <source>
        <dbReference type="ARBA" id="ARBA00022777"/>
    </source>
</evidence>
<dbReference type="OrthoDB" id="9766459at2"/>
<dbReference type="Gene3D" id="1.10.287.130">
    <property type="match status" value="1"/>
</dbReference>
<dbReference type="NCBIfam" id="TIGR00229">
    <property type="entry name" value="sensory_box"/>
    <property type="match status" value="1"/>
</dbReference>
<dbReference type="Pfam" id="PF00512">
    <property type="entry name" value="HisKA"/>
    <property type="match status" value="1"/>
</dbReference>
<name>A0A1W2H8T3_9BACT</name>
<feature type="domain" description="Histidine kinase" evidence="6">
    <location>
        <begin position="177"/>
        <end position="395"/>
    </location>
</feature>
<dbReference type="PROSITE" id="PS50112">
    <property type="entry name" value="PAS"/>
    <property type="match status" value="1"/>
</dbReference>
<dbReference type="CDD" id="cd00082">
    <property type="entry name" value="HisKA"/>
    <property type="match status" value="1"/>
</dbReference>
<dbReference type="Gene3D" id="3.30.450.20">
    <property type="entry name" value="PAS domain"/>
    <property type="match status" value="1"/>
</dbReference>
<evidence type="ECO:0000259" key="8">
    <source>
        <dbReference type="PROSITE" id="PS50113"/>
    </source>
</evidence>
<dbReference type="Pfam" id="PF02518">
    <property type="entry name" value="HATPase_c"/>
    <property type="match status" value="1"/>
</dbReference>
<dbReference type="SMART" id="SM00388">
    <property type="entry name" value="HisKA"/>
    <property type="match status" value="1"/>
</dbReference>
<gene>
    <name evidence="9" type="ORF">SAMN00777080_3754</name>
</gene>
<dbReference type="STRING" id="758820.SAMN00777080_3754"/>
<feature type="domain" description="PAS" evidence="7">
    <location>
        <begin position="32"/>
        <end position="105"/>
    </location>
</feature>
<dbReference type="SUPFAM" id="SSF47384">
    <property type="entry name" value="Homodimeric domain of signal transducing histidine kinase"/>
    <property type="match status" value="1"/>
</dbReference>
<accession>A0A1W2H8T3</accession>
<dbReference type="InterPro" id="IPR000700">
    <property type="entry name" value="PAS-assoc_C"/>
</dbReference>
<organism evidence="9 10">
    <name type="scientific">Aquiflexum balticum DSM 16537</name>
    <dbReference type="NCBI Taxonomy" id="758820"/>
    <lineage>
        <taxon>Bacteria</taxon>
        <taxon>Pseudomonadati</taxon>
        <taxon>Bacteroidota</taxon>
        <taxon>Cytophagia</taxon>
        <taxon>Cytophagales</taxon>
        <taxon>Cyclobacteriaceae</taxon>
        <taxon>Aquiflexum</taxon>
    </lineage>
</organism>
<sequence>MNFIFSPIKNRNIEMLQEKIITKEPNSKFIPSAEFYSQIIDSLQDYSIFTMDKQLKINSWNSGSTTIFGWESDEMIGKDFDIIFTDEDLELGIQNSEIQTSLADGRATDNRWHVRKDGSRFFAFGLVFPLLDVNGEMMGFVKILRDLTEKKKSEEVIKTYIKDLEDLNTHKESVLAIISHDLRTPLTGIIGLVTHLMANIKEMNAEEVNEMLELLLKTSTDELEMLDYLVEWARIKFAAQVFMPQKIQLTCFVQKVFERMKETAQLNHITLVHQIEENETVFADRKMLVSVFQNLISNAIKHTQPGGEIKISAKRNETKIIVQVKDSGIGMSNKILEKLFKPQLKTLSNARKENKGAGIGLLLSKGFLERNGGKIWVESSEGNGSSFYFSLPMDKTIIGHEKAEVLNLSE</sequence>
<dbReference type="EMBL" id="LT838813">
    <property type="protein sequence ID" value="SMD45112.1"/>
    <property type="molecule type" value="Genomic_DNA"/>
</dbReference>
<dbReference type="SUPFAM" id="SSF55785">
    <property type="entry name" value="PYP-like sensor domain (PAS domain)"/>
    <property type="match status" value="1"/>
</dbReference>
<dbReference type="SUPFAM" id="SSF55874">
    <property type="entry name" value="ATPase domain of HSP90 chaperone/DNA topoisomerase II/histidine kinase"/>
    <property type="match status" value="1"/>
</dbReference>
<dbReference type="InterPro" id="IPR036097">
    <property type="entry name" value="HisK_dim/P_sf"/>
</dbReference>
<keyword evidence="4" id="KW-0808">Transferase</keyword>
<reference evidence="10" key="1">
    <citation type="submission" date="2017-04" db="EMBL/GenBank/DDBJ databases">
        <authorList>
            <person name="Varghese N."/>
            <person name="Submissions S."/>
        </authorList>
    </citation>
    <scope>NUCLEOTIDE SEQUENCE [LARGE SCALE GENOMIC DNA]</scope>
    <source>
        <strain evidence="10">DSM 16537</strain>
    </source>
</reference>
<dbReference type="InterPro" id="IPR003594">
    <property type="entry name" value="HATPase_dom"/>
</dbReference>
<dbReference type="SMART" id="SM00387">
    <property type="entry name" value="HATPase_c"/>
    <property type="match status" value="1"/>
</dbReference>
<dbReference type="FunFam" id="3.30.565.10:FF:000006">
    <property type="entry name" value="Sensor histidine kinase WalK"/>
    <property type="match status" value="1"/>
</dbReference>
<dbReference type="SMART" id="SM00091">
    <property type="entry name" value="PAS"/>
    <property type="match status" value="1"/>
</dbReference>
<keyword evidence="10" id="KW-1185">Reference proteome</keyword>
<evidence type="ECO:0000259" key="7">
    <source>
        <dbReference type="PROSITE" id="PS50112"/>
    </source>
</evidence>
<dbReference type="InterPro" id="IPR036890">
    <property type="entry name" value="HATPase_C_sf"/>
</dbReference>
<dbReference type="EC" id="2.7.13.3" evidence="2"/>
<evidence type="ECO:0000313" key="10">
    <source>
        <dbReference type="Proteomes" id="UP000192333"/>
    </source>
</evidence>
<dbReference type="InterPro" id="IPR000014">
    <property type="entry name" value="PAS"/>
</dbReference>
<dbReference type="InterPro" id="IPR005467">
    <property type="entry name" value="His_kinase_dom"/>
</dbReference>
<protein>
    <recommendedName>
        <fullName evidence="2">histidine kinase</fullName>
        <ecNumber evidence="2">2.7.13.3</ecNumber>
    </recommendedName>
</protein>
<evidence type="ECO:0000313" key="9">
    <source>
        <dbReference type="EMBL" id="SMD45112.1"/>
    </source>
</evidence>
<dbReference type="Pfam" id="PF13426">
    <property type="entry name" value="PAS_9"/>
    <property type="match status" value="1"/>
</dbReference>
<evidence type="ECO:0000256" key="4">
    <source>
        <dbReference type="ARBA" id="ARBA00022679"/>
    </source>
</evidence>
<evidence type="ECO:0000259" key="6">
    <source>
        <dbReference type="PROSITE" id="PS50109"/>
    </source>
</evidence>
<dbReference type="AlphaFoldDB" id="A0A1W2H8T3"/>
<dbReference type="GO" id="GO:0000155">
    <property type="term" value="F:phosphorelay sensor kinase activity"/>
    <property type="evidence" value="ECO:0007669"/>
    <property type="project" value="InterPro"/>
</dbReference>
<dbReference type="Gene3D" id="3.30.565.10">
    <property type="entry name" value="Histidine kinase-like ATPase, C-terminal domain"/>
    <property type="match status" value="1"/>
</dbReference>
<keyword evidence="5" id="KW-0418">Kinase</keyword>
<evidence type="ECO:0000256" key="1">
    <source>
        <dbReference type="ARBA" id="ARBA00000085"/>
    </source>
</evidence>
<dbReference type="InterPro" id="IPR004358">
    <property type="entry name" value="Sig_transdc_His_kin-like_C"/>
</dbReference>
<dbReference type="Proteomes" id="UP000192333">
    <property type="component" value="Chromosome I"/>
</dbReference>
<evidence type="ECO:0000256" key="3">
    <source>
        <dbReference type="ARBA" id="ARBA00022553"/>
    </source>
</evidence>
<dbReference type="InterPro" id="IPR003661">
    <property type="entry name" value="HisK_dim/P_dom"/>
</dbReference>
<feature type="domain" description="PAC" evidence="8">
    <location>
        <begin position="106"/>
        <end position="159"/>
    </location>
</feature>